<dbReference type="SMART" id="SM00939">
    <property type="entry name" value="PepX_C"/>
    <property type="match status" value="1"/>
</dbReference>
<evidence type="ECO:0000256" key="3">
    <source>
        <dbReference type="SAM" id="SignalP"/>
    </source>
</evidence>
<evidence type="ECO:0000259" key="4">
    <source>
        <dbReference type="SMART" id="SM00939"/>
    </source>
</evidence>
<evidence type="ECO:0000313" key="6">
    <source>
        <dbReference type="Proteomes" id="UP000467252"/>
    </source>
</evidence>
<dbReference type="InterPro" id="IPR000383">
    <property type="entry name" value="Xaa-Pro-like_dom"/>
</dbReference>
<dbReference type="AlphaFoldDB" id="A0A7I7UFR6"/>
<dbReference type="SUPFAM" id="SSF53474">
    <property type="entry name" value="alpha/beta-Hydrolases"/>
    <property type="match status" value="1"/>
</dbReference>
<feature type="signal peptide" evidence="3">
    <location>
        <begin position="1"/>
        <end position="20"/>
    </location>
</feature>
<dbReference type="Gene3D" id="3.40.50.1820">
    <property type="entry name" value="alpha/beta hydrolase"/>
    <property type="match status" value="2"/>
</dbReference>
<dbReference type="Pfam" id="PF02129">
    <property type="entry name" value="Peptidase_S15"/>
    <property type="match status" value="1"/>
</dbReference>
<evidence type="ECO:0000256" key="2">
    <source>
        <dbReference type="SAM" id="MobiDB-lite"/>
    </source>
</evidence>
<dbReference type="InterPro" id="IPR029058">
    <property type="entry name" value="AB_hydrolase_fold"/>
</dbReference>
<evidence type="ECO:0000256" key="1">
    <source>
        <dbReference type="ARBA" id="ARBA00022801"/>
    </source>
</evidence>
<feature type="domain" description="Xaa-Pro dipeptidyl-peptidase C-terminal" evidence="4">
    <location>
        <begin position="670"/>
        <end position="872"/>
    </location>
</feature>
<feature type="region of interest" description="Disordered" evidence="2">
    <location>
        <begin position="14"/>
        <end position="149"/>
    </location>
</feature>
<keyword evidence="3" id="KW-0732">Signal</keyword>
<feature type="chain" id="PRO_5029777748" description="Xaa-Pro dipeptidyl-peptidase C-terminal domain-containing protein" evidence="3">
    <location>
        <begin position="21"/>
        <end position="909"/>
    </location>
</feature>
<accession>A0A7I7UFR6</accession>
<protein>
    <recommendedName>
        <fullName evidence="4">Xaa-Pro dipeptidyl-peptidase C-terminal domain-containing protein</fullName>
    </recommendedName>
</protein>
<keyword evidence="1" id="KW-0378">Hydrolase</keyword>
<feature type="compositionally biased region" description="Acidic residues" evidence="2">
    <location>
        <begin position="56"/>
        <end position="68"/>
    </location>
</feature>
<feature type="compositionally biased region" description="Low complexity" evidence="2">
    <location>
        <begin position="115"/>
        <end position="124"/>
    </location>
</feature>
<dbReference type="EMBL" id="AP022599">
    <property type="protein sequence ID" value="BBY79529.1"/>
    <property type="molecule type" value="Genomic_DNA"/>
</dbReference>
<proteinExistence type="predicted"/>
<feature type="compositionally biased region" description="Acidic residues" evidence="2">
    <location>
        <begin position="125"/>
        <end position="149"/>
    </location>
</feature>
<organism evidence="5 6">
    <name type="scientific">Mycolicibacterium pulveris</name>
    <name type="common">Mycobacterium pulveris</name>
    <dbReference type="NCBI Taxonomy" id="36813"/>
    <lineage>
        <taxon>Bacteria</taxon>
        <taxon>Bacillati</taxon>
        <taxon>Actinomycetota</taxon>
        <taxon>Actinomycetes</taxon>
        <taxon>Mycobacteriales</taxon>
        <taxon>Mycobacteriaceae</taxon>
        <taxon>Mycolicibacterium</taxon>
    </lineage>
</organism>
<keyword evidence="6" id="KW-1185">Reference proteome</keyword>
<gene>
    <name evidence="5" type="ORF">MPUL_06870</name>
</gene>
<reference evidence="5 6" key="1">
    <citation type="journal article" date="2019" name="Emerg. Microbes Infect.">
        <title>Comprehensive subspecies identification of 175 nontuberculous mycobacteria species based on 7547 genomic profiles.</title>
        <authorList>
            <person name="Matsumoto Y."/>
            <person name="Kinjo T."/>
            <person name="Motooka D."/>
            <person name="Nabeya D."/>
            <person name="Jung N."/>
            <person name="Uechi K."/>
            <person name="Horii T."/>
            <person name="Iida T."/>
            <person name="Fujita J."/>
            <person name="Nakamura S."/>
        </authorList>
    </citation>
    <scope>NUCLEOTIDE SEQUENCE [LARGE SCALE GENOMIC DNA]</scope>
    <source>
        <strain evidence="5 6">JCM 6370</strain>
    </source>
</reference>
<dbReference type="Proteomes" id="UP000467252">
    <property type="component" value="Chromosome"/>
</dbReference>
<dbReference type="GO" id="GO:0008239">
    <property type="term" value="F:dipeptidyl-peptidase activity"/>
    <property type="evidence" value="ECO:0007669"/>
    <property type="project" value="InterPro"/>
</dbReference>
<evidence type="ECO:0000313" key="5">
    <source>
        <dbReference type="EMBL" id="BBY79529.1"/>
    </source>
</evidence>
<dbReference type="InterPro" id="IPR013736">
    <property type="entry name" value="Xaa-Pro_dipept_C"/>
</dbReference>
<sequence length="909" mass="92864">MAVALGLGVAVVTGTGVAWAEPGNESSTSDSGPERSVGSGETNDAAEQDGRPDSDTVTETDPADDEETGSAATERFEPPDDPAIDETLVVEVDPADDNAPVRRGGKSDSASSEQTEAPDAPAIDEAPDPATDETPDPAIDETPDPEIGEADDVAAPVLSRQVSVPVPPPAPEQPEPEADAPVDAPISLPRLVADLAGGTLFGTGPGAPIDSPAVWALLAFTRREIALQPTALTVAPAQAPATTSLFVGGNPISVLPVVPELVDGVIRGDVDAVDASGLPLTYTVVGAPSAGGKVLLDRQTGEFSFLPYGTVVSSGGTEKFGVLIAETTPFTAFLQGLPIVGAFVPSIVTALHQAPILNVLLSPLIGHSATVTVNVDVGALAPGDTPVAFTVHVLSFDGTPISTNFFPASGLQGGQTAPTVLNGPGLGSAGNIDPDSEWDITGLVPGLVPLRDAGYNVITWDPRGEHASGGVLQLDSPFFEGRDVSAIIDWAIAQGATTVVAGDPLLGMVGGSYGGGIQLVTAGIDDRVDAIVPGIAWNSLNEALYPNQAFKTSMASLLLLDLVTTGARINGQIYAGILSGALFGFLTPSAQALLASSGPTVLVNNITAPTLLVQGTVDVLFTLRQSVTNAQMLAANGVPVKMIWYCGGHGVCLDPVDLDYQDAMVMTATLAWLDQYVKGDPEMPADDIPRFQFVDQNGDFYSSDLFPFDPGFAGTALVSSGAGGLLAIAPVIGGSGPQTLIPFPYALPSAAPARNALSLTVPAPSPTETTRIVGAPELTLTYQGLGTGRFVYAQLVDDATGLVVGNLVSPIPVILDGRTRTVTVPMESVVYTMEPGDSLTLQVTSSATAYENFLAFGAVNVSEVQLSLPTVAPGVLAPEFASAVASAPGCSAERCHPTLPDLVQGLIPA</sequence>
<feature type="region of interest" description="Disordered" evidence="2">
    <location>
        <begin position="162"/>
        <end position="181"/>
    </location>
</feature>
<name>A0A7I7UFR6_MYCPV</name>